<gene>
    <name evidence="2" type="ORF">IAA83_08940</name>
</gene>
<protein>
    <submittedName>
        <fullName evidence="2">Ribulose 1,5-bisphosphate carboxylase</fullName>
    </submittedName>
</protein>
<evidence type="ECO:0000313" key="2">
    <source>
        <dbReference type="EMBL" id="HIS65478.1"/>
    </source>
</evidence>
<organism evidence="2 3">
    <name type="scientific">Candidatus Avoscillospira avistercoris</name>
    <dbReference type="NCBI Taxonomy" id="2840707"/>
    <lineage>
        <taxon>Bacteria</taxon>
        <taxon>Bacillati</taxon>
        <taxon>Bacillota</taxon>
        <taxon>Clostridia</taxon>
        <taxon>Eubacteriales</taxon>
        <taxon>Oscillospiraceae</taxon>
        <taxon>Oscillospiraceae incertae sedis</taxon>
        <taxon>Candidatus Avoscillospira</taxon>
    </lineage>
</organism>
<comment type="caution">
    <text evidence="2">The sequence shown here is derived from an EMBL/GenBank/DDBJ whole genome shotgun (WGS) entry which is preliminary data.</text>
</comment>
<proteinExistence type="predicted"/>
<dbReference type="PANTHER" id="PTHR42704:SF17">
    <property type="entry name" value="RIBULOSE BISPHOSPHATE CARBOXYLASE LARGE CHAIN"/>
    <property type="match status" value="1"/>
</dbReference>
<dbReference type="Gene3D" id="3.20.20.110">
    <property type="entry name" value="Ribulose bisphosphate carboxylase, large subunit, C-terminal domain"/>
    <property type="match status" value="1"/>
</dbReference>
<reference evidence="2" key="2">
    <citation type="journal article" date="2021" name="PeerJ">
        <title>Extensive microbial diversity within the chicken gut microbiome revealed by metagenomics and culture.</title>
        <authorList>
            <person name="Gilroy R."/>
            <person name="Ravi A."/>
            <person name="Getino M."/>
            <person name="Pursley I."/>
            <person name="Horton D.L."/>
            <person name="Alikhan N.F."/>
            <person name="Baker D."/>
            <person name="Gharbi K."/>
            <person name="Hall N."/>
            <person name="Watson M."/>
            <person name="Adriaenssens E.M."/>
            <person name="Foster-Nyarko E."/>
            <person name="Jarju S."/>
            <person name="Secka A."/>
            <person name="Antonio M."/>
            <person name="Oren A."/>
            <person name="Chaudhuri R.R."/>
            <person name="La Ragione R."/>
            <person name="Hildebrand F."/>
            <person name="Pallen M.J."/>
        </authorList>
    </citation>
    <scope>NUCLEOTIDE SEQUENCE</scope>
    <source>
        <strain evidence="2">ChiBcec16-1751</strain>
    </source>
</reference>
<dbReference type="InterPro" id="IPR036376">
    <property type="entry name" value="RuBisCO_lsu_C_sf"/>
</dbReference>
<evidence type="ECO:0000259" key="1">
    <source>
        <dbReference type="Pfam" id="PF00016"/>
    </source>
</evidence>
<dbReference type="InterPro" id="IPR033966">
    <property type="entry name" value="RuBisCO"/>
</dbReference>
<reference evidence="2" key="1">
    <citation type="submission" date="2020-10" db="EMBL/GenBank/DDBJ databases">
        <authorList>
            <person name="Gilroy R."/>
        </authorList>
    </citation>
    <scope>NUCLEOTIDE SEQUENCE</scope>
    <source>
        <strain evidence="2">ChiBcec16-1751</strain>
    </source>
</reference>
<dbReference type="Proteomes" id="UP000886741">
    <property type="component" value="Unassembled WGS sequence"/>
</dbReference>
<dbReference type="EMBL" id="DVJJ01000136">
    <property type="protein sequence ID" value="HIS65478.1"/>
    <property type="molecule type" value="Genomic_DNA"/>
</dbReference>
<evidence type="ECO:0000313" key="3">
    <source>
        <dbReference type="Proteomes" id="UP000886741"/>
    </source>
</evidence>
<dbReference type="Pfam" id="PF00016">
    <property type="entry name" value="RuBisCO_large"/>
    <property type="match status" value="1"/>
</dbReference>
<dbReference type="GO" id="GO:0000287">
    <property type="term" value="F:magnesium ion binding"/>
    <property type="evidence" value="ECO:0007669"/>
    <property type="project" value="InterPro"/>
</dbReference>
<dbReference type="SFLD" id="SFLDG00301">
    <property type="entry name" value="RuBisCO-like_proteins"/>
    <property type="match status" value="1"/>
</dbReference>
<feature type="non-terminal residue" evidence="2">
    <location>
        <position position="1"/>
    </location>
</feature>
<dbReference type="SFLD" id="SFLDS00014">
    <property type="entry name" value="RuBisCO"/>
    <property type="match status" value="1"/>
</dbReference>
<feature type="domain" description="Ribulose bisphosphate carboxylase large subunit C-terminal" evidence="1">
    <location>
        <begin position="36"/>
        <end position="316"/>
    </location>
</feature>
<dbReference type="InterPro" id="IPR000685">
    <property type="entry name" value="RuBisCO_lsu_C"/>
</dbReference>
<dbReference type="AlphaFoldDB" id="A0A9D1FAT0"/>
<dbReference type="PANTHER" id="PTHR42704">
    <property type="entry name" value="RIBULOSE BISPHOSPHATE CARBOXYLASE"/>
    <property type="match status" value="1"/>
</dbReference>
<dbReference type="GO" id="GO:0016984">
    <property type="term" value="F:ribulose-bisphosphate carboxylase activity"/>
    <property type="evidence" value="ECO:0007669"/>
    <property type="project" value="InterPro"/>
</dbReference>
<sequence>MLSSITGNITALPMLKCMDIEFPESFVADFKGPKFGIQGIRDILGVYDRPLLNNMIKPCTGWTPEQGAQLFYEAAVGGVDWIKDDELIGGNTSFNAIVDRVKRNMEMADKANAIKGEKTIYSVNITDEVVNLKRNATAAIAAGANAVMVDLYCIGFSALRMLAEDPEINVPILAHPCFCGAATVAPYNGVNYNVYAKLARLCGADVQLVANPYGKFDCIKYPIISNLNHMRNKFYDIKPSMPLFGGGTIPGNVKTIIDDTGIDSIMGVGAAIHGFPKGPTAGAQGLRAAIDCAIHGRDILEEAKQNENLRIGLETWGLVGKDDVKKNFLI</sequence>
<accession>A0A9D1FAT0</accession>
<dbReference type="SUPFAM" id="SSF51649">
    <property type="entry name" value="RuBisCo, C-terminal domain"/>
    <property type="match status" value="1"/>
</dbReference>
<name>A0A9D1FAT0_9FIRM</name>